<evidence type="ECO:0000256" key="10">
    <source>
        <dbReference type="RuleBase" id="RU365028"/>
    </source>
</evidence>
<evidence type="ECO:0000256" key="8">
    <source>
        <dbReference type="ARBA" id="ARBA00023065"/>
    </source>
</evidence>
<comment type="caution">
    <text evidence="10">Lacks conserved residue(s) required for the propagation of feature annotation.</text>
</comment>
<dbReference type="PANTHER" id="PTHR31503:SF14">
    <property type="entry name" value="VACUOLAR CALCIUM ION TRANSPORTER"/>
    <property type="match status" value="1"/>
</dbReference>
<organism evidence="13 14">
    <name type="scientific">Pseudocercospora eumusae</name>
    <dbReference type="NCBI Taxonomy" id="321146"/>
    <lineage>
        <taxon>Eukaryota</taxon>
        <taxon>Fungi</taxon>
        <taxon>Dikarya</taxon>
        <taxon>Ascomycota</taxon>
        <taxon>Pezizomycotina</taxon>
        <taxon>Dothideomycetes</taxon>
        <taxon>Dothideomycetidae</taxon>
        <taxon>Mycosphaerellales</taxon>
        <taxon>Mycosphaerellaceae</taxon>
        <taxon>Pseudocercospora</taxon>
    </lineage>
</organism>
<evidence type="ECO:0000256" key="2">
    <source>
        <dbReference type="ARBA" id="ARBA00008170"/>
    </source>
</evidence>
<reference evidence="13 14" key="1">
    <citation type="submission" date="2015-07" db="EMBL/GenBank/DDBJ databases">
        <title>Comparative genomics of the Sigatoka disease complex on banana suggests a link between parallel evolutionary changes in Pseudocercospora fijiensis and Pseudocercospora eumusae and increased virulence on the banana host.</title>
        <authorList>
            <person name="Chang T.-C."/>
            <person name="Salvucci A."/>
            <person name="Crous P.W."/>
            <person name="Stergiopoulos I."/>
        </authorList>
    </citation>
    <scope>NUCLEOTIDE SEQUENCE [LARGE SCALE GENOMIC DNA]</scope>
    <source>
        <strain evidence="13 14">CBS 114824</strain>
    </source>
</reference>
<keyword evidence="4 10" id="KW-0109">Calcium transport</keyword>
<evidence type="ECO:0000256" key="6">
    <source>
        <dbReference type="ARBA" id="ARBA00022837"/>
    </source>
</evidence>
<keyword evidence="3 10" id="KW-0813">Transport</keyword>
<proteinExistence type="inferred from homology"/>
<comment type="function">
    <text evidence="10">Has a role in promoting intracellular calcium ion sequestration via the exchange of calcium ions for hydrogen ions across the vacuolar membrane. Involved also in manganese ion homeostasis via its uptake into the vacuole.</text>
</comment>
<evidence type="ECO:0000256" key="11">
    <source>
        <dbReference type="SAM" id="MobiDB-lite"/>
    </source>
</evidence>
<dbReference type="InterPro" id="IPR004798">
    <property type="entry name" value="CAX-like"/>
</dbReference>
<keyword evidence="10" id="KW-0926">Vacuole</keyword>
<evidence type="ECO:0000256" key="3">
    <source>
        <dbReference type="ARBA" id="ARBA00022448"/>
    </source>
</evidence>
<evidence type="ECO:0000313" key="14">
    <source>
        <dbReference type="Proteomes" id="UP000070133"/>
    </source>
</evidence>
<dbReference type="STRING" id="321146.A0A139H2K2"/>
<dbReference type="GO" id="GO:0012505">
    <property type="term" value="C:endomembrane system"/>
    <property type="evidence" value="ECO:0007669"/>
    <property type="project" value="UniProtKB-SubCell"/>
</dbReference>
<evidence type="ECO:0000256" key="7">
    <source>
        <dbReference type="ARBA" id="ARBA00022989"/>
    </source>
</evidence>
<keyword evidence="14" id="KW-1185">Reference proteome</keyword>
<feature type="transmembrane region" description="Helical" evidence="10">
    <location>
        <begin position="543"/>
        <end position="560"/>
    </location>
</feature>
<dbReference type="PANTHER" id="PTHR31503">
    <property type="entry name" value="VACUOLAR CALCIUM ION TRANSPORTER"/>
    <property type="match status" value="1"/>
</dbReference>
<sequence>MHEQRANKEDKHHAYYYRVLVDHDIVGNCNLSFPPVPTSHPGIGTPTSLLRRTCLLRARRRISLILSRTSCHHLRSSPSTSIAKQQLKHWRAYGSSPSPSMSDRQPIVNPHPTPHQNGDHRRASWGQARVFRRKDAHPQTVNDPGAGTGTGDGAGDQEKGHAHASSGQSNLPLYNANGQRINHNGHRVTPGIHPDGESGRSWFHPIHFFRIIWTSSCTASKWTNVLWPFTLAALVLYFHYREHELWIFITAYIGMVPAANLVGFAGQELARKIPKVAGVLLETTFGSIVEIILFMVLLIQGGEQNVPVIRAAILGSILANLLMCLGLCFFVGGIFHPQQTFHEAISEVGSNLMLVAGMGLVIPTVYYSALSQRLDYQTVILPHSLKISRATAIVLLTAFIVYIWFQAHSHHGLYEDILEADELRDHDRHKDLAKPKLTLTESIIALLIALMFVSFMAVFLVKEIEFMVNERNISDSFVGLILIPIVEKASEHITAVDEAYDNQMNFALSHVLGASIQTALLNTPLVVLVGWGQGINMSLDFELFDAVILILAIIVVGNFLRDEKSDYLEGALCVFVYMLIAIAAWYYPNPDHGQGPASGESGEAAAHRMMKF</sequence>
<feature type="transmembrane region" description="Helical" evidence="10">
    <location>
        <begin position="277"/>
        <end position="299"/>
    </location>
</feature>
<dbReference type="Gene3D" id="1.20.1420.30">
    <property type="entry name" value="NCX, central ion-binding region"/>
    <property type="match status" value="2"/>
</dbReference>
<dbReference type="Pfam" id="PF01699">
    <property type="entry name" value="Na_Ca_ex"/>
    <property type="match status" value="2"/>
</dbReference>
<dbReference type="OrthoDB" id="1699231at2759"/>
<dbReference type="GO" id="GO:0015369">
    <property type="term" value="F:calcium:proton antiporter activity"/>
    <property type="evidence" value="ECO:0007669"/>
    <property type="project" value="UniProtKB-UniRule"/>
</dbReference>
<name>A0A139H2K2_9PEZI</name>
<evidence type="ECO:0000259" key="12">
    <source>
        <dbReference type="Pfam" id="PF01699"/>
    </source>
</evidence>
<dbReference type="InterPro" id="IPR044880">
    <property type="entry name" value="NCX_ion-bd_dom_sf"/>
</dbReference>
<accession>A0A139H2K2</accession>
<comment type="caution">
    <text evidence="13">The sequence shown here is derived from an EMBL/GenBank/DDBJ whole genome shotgun (WGS) entry which is preliminary data.</text>
</comment>
<feature type="region of interest" description="Disordered" evidence="11">
    <location>
        <begin position="135"/>
        <end position="180"/>
    </location>
</feature>
<dbReference type="GO" id="GO:0000329">
    <property type="term" value="C:fungal-type vacuole membrane"/>
    <property type="evidence" value="ECO:0007669"/>
    <property type="project" value="TreeGrafter"/>
</dbReference>
<dbReference type="Proteomes" id="UP000070133">
    <property type="component" value="Unassembled WGS sequence"/>
</dbReference>
<feature type="transmembrane region" description="Helical" evidence="10">
    <location>
        <begin position="245"/>
        <end position="265"/>
    </location>
</feature>
<comment type="subcellular location">
    <subcellularLocation>
        <location evidence="1">Endomembrane system</location>
        <topology evidence="1">Multi-pass membrane protein</topology>
    </subcellularLocation>
    <subcellularLocation>
        <location evidence="10">Vacuole membrane</location>
    </subcellularLocation>
</comment>
<feature type="transmembrane region" description="Helical" evidence="10">
    <location>
        <begin position="311"/>
        <end position="336"/>
    </location>
</feature>
<dbReference type="AlphaFoldDB" id="A0A139H2K2"/>
<feature type="compositionally biased region" description="Polar residues" evidence="11">
    <location>
        <begin position="165"/>
        <end position="180"/>
    </location>
</feature>
<keyword evidence="10" id="KW-0050">Antiport</keyword>
<feature type="domain" description="Sodium/calcium exchanger membrane region" evidence="12">
    <location>
        <begin position="442"/>
        <end position="585"/>
    </location>
</feature>
<evidence type="ECO:0000256" key="5">
    <source>
        <dbReference type="ARBA" id="ARBA00022692"/>
    </source>
</evidence>
<keyword evidence="8 10" id="KW-0406">Ion transport</keyword>
<gene>
    <name evidence="13" type="ORF">AC578_9436</name>
</gene>
<feature type="transmembrane region" description="Helical" evidence="10">
    <location>
        <begin position="387"/>
        <end position="405"/>
    </location>
</feature>
<feature type="region of interest" description="Disordered" evidence="11">
    <location>
        <begin position="89"/>
        <end position="121"/>
    </location>
</feature>
<feature type="domain" description="Sodium/calcium exchanger membrane region" evidence="12">
    <location>
        <begin position="244"/>
        <end position="406"/>
    </location>
</feature>
<dbReference type="InterPro" id="IPR004713">
    <property type="entry name" value="CaH_exchang"/>
</dbReference>
<feature type="transmembrane region" description="Helical" evidence="10">
    <location>
        <begin position="442"/>
        <end position="461"/>
    </location>
</feature>
<evidence type="ECO:0000256" key="1">
    <source>
        <dbReference type="ARBA" id="ARBA00004127"/>
    </source>
</evidence>
<keyword evidence="5 10" id="KW-0812">Transmembrane</keyword>
<comment type="similarity">
    <text evidence="2 10">Belongs to the Ca(2+):cation antiporter (CaCA) (TC 2.A.19) family.</text>
</comment>
<evidence type="ECO:0000256" key="9">
    <source>
        <dbReference type="ARBA" id="ARBA00023136"/>
    </source>
</evidence>
<keyword evidence="7 10" id="KW-1133">Transmembrane helix</keyword>
<dbReference type="EMBL" id="LFZN01000166">
    <property type="protein sequence ID" value="KXS96696.1"/>
    <property type="molecule type" value="Genomic_DNA"/>
</dbReference>
<feature type="transmembrane region" description="Helical" evidence="10">
    <location>
        <begin position="511"/>
        <end position="531"/>
    </location>
</feature>
<feature type="transmembrane region" description="Helical" evidence="10">
    <location>
        <begin position="567"/>
        <end position="587"/>
    </location>
</feature>
<keyword evidence="6 10" id="KW-0106">Calcium</keyword>
<dbReference type="GO" id="GO:0006874">
    <property type="term" value="P:intracellular calcium ion homeostasis"/>
    <property type="evidence" value="ECO:0007669"/>
    <property type="project" value="TreeGrafter"/>
</dbReference>
<keyword evidence="9 10" id="KW-0472">Membrane</keyword>
<dbReference type="NCBIfam" id="TIGR00378">
    <property type="entry name" value="cax"/>
    <property type="match status" value="1"/>
</dbReference>
<evidence type="ECO:0000256" key="4">
    <source>
        <dbReference type="ARBA" id="ARBA00022568"/>
    </source>
</evidence>
<evidence type="ECO:0000313" key="13">
    <source>
        <dbReference type="EMBL" id="KXS96696.1"/>
    </source>
</evidence>
<protein>
    <recommendedName>
        <fullName evidence="10">Vacuolar calcium ion transporter</fullName>
    </recommendedName>
</protein>
<dbReference type="InterPro" id="IPR004837">
    <property type="entry name" value="NaCa_Exmemb"/>
</dbReference>
<feature type="transmembrane region" description="Helical" evidence="10">
    <location>
        <begin position="348"/>
        <end position="367"/>
    </location>
</feature>